<sequence length="96" mass="11347">MWEALKTLFRGHVQDMIGGKKKERNMQAPNLEWEIAALEACCEADRGAEGGLLHRLRLKRYELRAMIKQHARAYVLATQRQLYEEPEFEIYKIQEE</sequence>
<reference evidence="1" key="1">
    <citation type="journal article" date="2022" name="bioRxiv">
        <title>Sequencing and chromosome-scale assembly of the giantPleurodeles waltlgenome.</title>
        <authorList>
            <person name="Brown T."/>
            <person name="Elewa A."/>
            <person name="Iarovenko S."/>
            <person name="Subramanian E."/>
            <person name="Araus A.J."/>
            <person name="Petzold A."/>
            <person name="Susuki M."/>
            <person name="Suzuki K.-i.T."/>
            <person name="Hayashi T."/>
            <person name="Toyoda A."/>
            <person name="Oliveira C."/>
            <person name="Osipova E."/>
            <person name="Leigh N.D."/>
            <person name="Simon A."/>
            <person name="Yun M.H."/>
        </authorList>
    </citation>
    <scope>NUCLEOTIDE SEQUENCE</scope>
    <source>
        <strain evidence="1">20211129_DDA</strain>
        <tissue evidence="1">Liver</tissue>
    </source>
</reference>
<dbReference type="AlphaFoldDB" id="A0AAV7U743"/>
<protein>
    <submittedName>
        <fullName evidence="1">Uncharacterized protein</fullName>
    </submittedName>
</protein>
<accession>A0AAV7U743</accession>
<evidence type="ECO:0000313" key="2">
    <source>
        <dbReference type="Proteomes" id="UP001066276"/>
    </source>
</evidence>
<dbReference type="EMBL" id="JANPWB010000005">
    <property type="protein sequence ID" value="KAJ1184275.1"/>
    <property type="molecule type" value="Genomic_DNA"/>
</dbReference>
<organism evidence="1 2">
    <name type="scientific">Pleurodeles waltl</name>
    <name type="common">Iberian ribbed newt</name>
    <dbReference type="NCBI Taxonomy" id="8319"/>
    <lineage>
        <taxon>Eukaryota</taxon>
        <taxon>Metazoa</taxon>
        <taxon>Chordata</taxon>
        <taxon>Craniata</taxon>
        <taxon>Vertebrata</taxon>
        <taxon>Euteleostomi</taxon>
        <taxon>Amphibia</taxon>
        <taxon>Batrachia</taxon>
        <taxon>Caudata</taxon>
        <taxon>Salamandroidea</taxon>
        <taxon>Salamandridae</taxon>
        <taxon>Pleurodelinae</taxon>
        <taxon>Pleurodeles</taxon>
    </lineage>
</organism>
<dbReference type="Proteomes" id="UP001066276">
    <property type="component" value="Chromosome 3_1"/>
</dbReference>
<comment type="caution">
    <text evidence="1">The sequence shown here is derived from an EMBL/GenBank/DDBJ whole genome shotgun (WGS) entry which is preliminary data.</text>
</comment>
<proteinExistence type="predicted"/>
<name>A0AAV7U743_PLEWA</name>
<gene>
    <name evidence="1" type="ORF">NDU88_001083</name>
</gene>
<evidence type="ECO:0000313" key="1">
    <source>
        <dbReference type="EMBL" id="KAJ1184275.1"/>
    </source>
</evidence>
<keyword evidence="2" id="KW-1185">Reference proteome</keyword>